<reference evidence="2" key="1">
    <citation type="submission" date="2020-05" db="EMBL/GenBank/DDBJ databases">
        <authorList>
            <person name="Chiriac C."/>
            <person name="Salcher M."/>
            <person name="Ghai R."/>
            <person name="Kavagutti S V."/>
        </authorList>
    </citation>
    <scope>NUCLEOTIDE SEQUENCE</scope>
</reference>
<evidence type="ECO:0000313" key="2">
    <source>
        <dbReference type="EMBL" id="CAB4951235.1"/>
    </source>
</evidence>
<dbReference type="EMBL" id="CAFBNE010000045">
    <property type="protein sequence ID" value="CAB4951235.1"/>
    <property type="molecule type" value="Genomic_DNA"/>
</dbReference>
<feature type="compositionally biased region" description="Basic and acidic residues" evidence="1">
    <location>
        <begin position="59"/>
        <end position="87"/>
    </location>
</feature>
<feature type="region of interest" description="Disordered" evidence="1">
    <location>
        <begin position="43"/>
        <end position="87"/>
    </location>
</feature>
<proteinExistence type="predicted"/>
<name>A0A6J7K707_9ZZZZ</name>
<gene>
    <name evidence="2" type="ORF">UFOPK3772_01559</name>
</gene>
<feature type="region of interest" description="Disordered" evidence="1">
    <location>
        <begin position="113"/>
        <end position="145"/>
    </location>
</feature>
<feature type="compositionally biased region" description="Basic and acidic residues" evidence="1">
    <location>
        <begin position="117"/>
        <end position="126"/>
    </location>
</feature>
<accession>A0A6J7K707</accession>
<dbReference type="AlphaFoldDB" id="A0A6J7K707"/>
<sequence length="145" mass="15847">MQTPLTRGAAPTTTGRHRRTIKFDDLHRLEQRALAQIVTAHEKGQPASFGHGSIQANTADKRQVNVGVDRQRMVGDDRHPHTGSGKKEIWQAEDRAALVADLLLLVGLEAAVGDEDASQRDDRGSGRPDSSPSVDYRRLLNPSPP</sequence>
<organism evidence="2">
    <name type="scientific">freshwater metagenome</name>
    <dbReference type="NCBI Taxonomy" id="449393"/>
    <lineage>
        <taxon>unclassified sequences</taxon>
        <taxon>metagenomes</taxon>
        <taxon>ecological metagenomes</taxon>
    </lineage>
</organism>
<protein>
    <submittedName>
        <fullName evidence="2">Unannotated protein</fullName>
    </submittedName>
</protein>
<evidence type="ECO:0000256" key="1">
    <source>
        <dbReference type="SAM" id="MobiDB-lite"/>
    </source>
</evidence>